<dbReference type="GO" id="GO:0003676">
    <property type="term" value="F:nucleic acid binding"/>
    <property type="evidence" value="ECO:0007669"/>
    <property type="project" value="InterPro"/>
</dbReference>
<dbReference type="InterPro" id="IPR038538">
    <property type="entry name" value="MTERF_sf"/>
</dbReference>
<gene>
    <name evidence="3" type="primary">Mterfd1</name>
    <name evidence="5" type="synonym">Mterfd1_1</name>
    <name evidence="3" type="ORF">CM83_16982</name>
    <name evidence="5" type="ORF">g.61131</name>
</gene>
<reference evidence="3" key="2">
    <citation type="submission" date="2014-07" db="EMBL/GenBank/DDBJ databases">
        <authorList>
            <person name="Hull J."/>
        </authorList>
    </citation>
    <scope>NUCLEOTIDE SEQUENCE</scope>
</reference>
<dbReference type="Gene3D" id="1.25.70.10">
    <property type="entry name" value="Transcription termination factor 3, mitochondrial"/>
    <property type="match status" value="1"/>
</dbReference>
<dbReference type="EMBL" id="GBHO01037823">
    <property type="protein sequence ID" value="JAG05781.1"/>
    <property type="molecule type" value="Transcribed_RNA"/>
</dbReference>
<dbReference type="EMBL" id="GDHC01010884">
    <property type="protein sequence ID" value="JAQ07745.1"/>
    <property type="molecule type" value="Transcribed_RNA"/>
</dbReference>
<dbReference type="InterPro" id="IPR003690">
    <property type="entry name" value="MTERF"/>
</dbReference>
<reference evidence="3" key="1">
    <citation type="journal article" date="2014" name="PLoS ONE">
        <title>Transcriptome-Based Identification of ABC Transporters in the Western Tarnished Plant Bug Lygus hesperus.</title>
        <authorList>
            <person name="Hull J.J."/>
            <person name="Chaney K."/>
            <person name="Geib S.M."/>
            <person name="Fabrick J.A."/>
            <person name="Brent C.S."/>
            <person name="Walsh D."/>
            <person name="Lavine L.C."/>
        </authorList>
    </citation>
    <scope>NUCLEOTIDE SEQUENCE</scope>
</reference>
<dbReference type="GO" id="GO:0006390">
    <property type="term" value="P:mitochondrial transcription"/>
    <property type="evidence" value="ECO:0007669"/>
    <property type="project" value="TreeGrafter"/>
</dbReference>
<dbReference type="Pfam" id="PF02536">
    <property type="entry name" value="mTERF"/>
    <property type="match status" value="1"/>
</dbReference>
<evidence type="ECO:0000313" key="4">
    <source>
        <dbReference type="EMBL" id="JAG59088.1"/>
    </source>
</evidence>
<dbReference type="SMART" id="SM00733">
    <property type="entry name" value="Mterf"/>
    <property type="match status" value="5"/>
</dbReference>
<reference evidence="4" key="3">
    <citation type="submission" date="2014-09" db="EMBL/GenBank/DDBJ databases">
        <authorList>
            <person name="Magalhaes I.L.F."/>
            <person name="Oliveira U."/>
            <person name="Santos F.R."/>
            <person name="Vidigal T.H.D.A."/>
            <person name="Brescovit A.D."/>
            <person name="Santos A.J."/>
        </authorList>
    </citation>
    <scope>NUCLEOTIDE SEQUENCE</scope>
</reference>
<dbReference type="PANTHER" id="PTHR13068:SF112">
    <property type="entry name" value="TRANSCRIPTION TERMINATION FACTOR 3, MITOCHONDRIAL"/>
    <property type="match status" value="1"/>
</dbReference>
<keyword evidence="2" id="KW-0809">Transit peptide</keyword>
<dbReference type="GO" id="GO:0061668">
    <property type="term" value="P:mitochondrial ribosome assembly"/>
    <property type="evidence" value="ECO:0007669"/>
    <property type="project" value="TreeGrafter"/>
</dbReference>
<protein>
    <submittedName>
        <fullName evidence="3">mTERF domain-containing protein 1, mitochondrial</fullName>
    </submittedName>
</protein>
<dbReference type="AlphaFoldDB" id="A0A0A9WEF6"/>
<name>A0A0A9WEF6_LYGHE</name>
<dbReference type="GO" id="GO:0005739">
    <property type="term" value="C:mitochondrion"/>
    <property type="evidence" value="ECO:0007669"/>
    <property type="project" value="TreeGrafter"/>
</dbReference>
<proteinExistence type="inferred from homology"/>
<comment type="similarity">
    <text evidence="1">Belongs to the mTERF family.</text>
</comment>
<reference evidence="5" key="4">
    <citation type="journal article" date="2016" name="Gigascience">
        <title>De novo construction of an expanded transcriptome assembly for the western tarnished plant bug, Lygus hesperus.</title>
        <authorList>
            <person name="Tassone E.E."/>
            <person name="Geib S.M."/>
            <person name="Hall B."/>
            <person name="Fabrick J.A."/>
            <person name="Brent C.S."/>
            <person name="Hull J.J."/>
        </authorList>
    </citation>
    <scope>NUCLEOTIDE SEQUENCE</scope>
</reference>
<evidence type="ECO:0000256" key="2">
    <source>
        <dbReference type="ARBA" id="ARBA00022946"/>
    </source>
</evidence>
<dbReference type="PANTHER" id="PTHR13068">
    <property type="entry name" value="CGI-12 PROTEIN-RELATED"/>
    <property type="match status" value="1"/>
</dbReference>
<evidence type="ECO:0000256" key="1">
    <source>
        <dbReference type="ARBA" id="ARBA00007692"/>
    </source>
</evidence>
<accession>A0A0A9WEF6</accession>
<organism evidence="3">
    <name type="scientific">Lygus hesperus</name>
    <name type="common">Western plant bug</name>
    <dbReference type="NCBI Taxonomy" id="30085"/>
    <lineage>
        <taxon>Eukaryota</taxon>
        <taxon>Metazoa</taxon>
        <taxon>Ecdysozoa</taxon>
        <taxon>Arthropoda</taxon>
        <taxon>Hexapoda</taxon>
        <taxon>Insecta</taxon>
        <taxon>Pterygota</taxon>
        <taxon>Neoptera</taxon>
        <taxon>Paraneoptera</taxon>
        <taxon>Hemiptera</taxon>
        <taxon>Heteroptera</taxon>
        <taxon>Panheteroptera</taxon>
        <taxon>Cimicomorpha</taxon>
        <taxon>Miridae</taxon>
        <taxon>Mirini</taxon>
        <taxon>Lygus</taxon>
    </lineage>
</organism>
<evidence type="ECO:0000313" key="5">
    <source>
        <dbReference type="EMBL" id="JAQ07745.1"/>
    </source>
</evidence>
<sequence length="354" mass="40549">MKRLYSTLWNHSKIILQPRLCSTRFTPRSVRCSTFPKESTISQDLVSLSRTEVGRSLSRPSVLDECLEDVSDYTLPIAPSFNLAGYVDRSPHLQELMKLGVNLDKIERTKGAAEVILRLDFERDAKPYIQFLHDHGVASEELGNFITTNPFIFKEDLENLQIRINYLEAKLFSSESISRIISKNPKWLSHSTKNIDHRLGFLQSLFSLIGPEVRAVATRMPKLITYPLRQIEVAKFGVVEEMGFTQEESKYLLLGKPKVYTIRREDAVARFSYIHNEMGISHSQIISQPDILTYRESRIRERHMFLKSIGKAQYDPKAPGYVSLKALMSSSDSDFCANVAKSTILVYNKFLKTM</sequence>
<dbReference type="EMBL" id="GBRD01006733">
    <property type="protein sequence ID" value="JAG59088.1"/>
    <property type="molecule type" value="Transcribed_RNA"/>
</dbReference>
<evidence type="ECO:0000313" key="3">
    <source>
        <dbReference type="EMBL" id="JAG05781.1"/>
    </source>
</evidence>